<dbReference type="EMBL" id="CAXJRC010000041">
    <property type="protein sequence ID" value="CAL2107500.1"/>
    <property type="molecule type" value="Genomic_DNA"/>
</dbReference>
<evidence type="ECO:0000313" key="3">
    <source>
        <dbReference type="Proteomes" id="UP001497602"/>
    </source>
</evidence>
<dbReference type="Pfam" id="PF12893">
    <property type="entry name" value="Lumazine_bd_2"/>
    <property type="match status" value="1"/>
</dbReference>
<dbReference type="InterPro" id="IPR032710">
    <property type="entry name" value="NTF2-like_dom_sf"/>
</dbReference>
<dbReference type="InterPro" id="IPR039437">
    <property type="entry name" value="FrzH/put_lumazine-bd"/>
</dbReference>
<comment type="caution">
    <text evidence="2">The sequence shown here is derived from an EMBL/GenBank/DDBJ whole genome shotgun (WGS) entry which is preliminary data.</text>
</comment>
<dbReference type="RefSeq" id="WP_348706450.1">
    <property type="nucleotide sequence ID" value="NZ_CAXIYA010000037.1"/>
</dbReference>
<dbReference type="SUPFAM" id="SSF54427">
    <property type="entry name" value="NTF2-like"/>
    <property type="match status" value="1"/>
</dbReference>
<organism evidence="2 3">
    <name type="scientific">Tenacibaculum vairaonense</name>
    <dbReference type="NCBI Taxonomy" id="3137860"/>
    <lineage>
        <taxon>Bacteria</taxon>
        <taxon>Pseudomonadati</taxon>
        <taxon>Bacteroidota</taxon>
        <taxon>Flavobacteriia</taxon>
        <taxon>Flavobacteriales</taxon>
        <taxon>Flavobacteriaceae</taxon>
        <taxon>Tenacibaculum</taxon>
    </lineage>
</organism>
<protein>
    <submittedName>
        <fullName evidence="2">Nuclear transport factor 2 family protein</fullName>
    </submittedName>
</protein>
<proteinExistence type="predicted"/>
<evidence type="ECO:0000313" key="2">
    <source>
        <dbReference type="EMBL" id="CAL2107500.1"/>
    </source>
</evidence>
<reference evidence="2 3" key="1">
    <citation type="submission" date="2024-05" db="EMBL/GenBank/DDBJ databases">
        <authorList>
            <person name="Duchaud E."/>
        </authorList>
    </citation>
    <scope>NUCLEOTIDE SEQUENCE [LARGE SCALE GENOMIC DNA]</scope>
    <source>
        <strain evidence="2">Ena-SAMPLE-TAB-13-05-2024-13:56:06:370-140305</strain>
    </source>
</reference>
<feature type="signal peptide" evidence="1">
    <location>
        <begin position="1"/>
        <end position="19"/>
    </location>
</feature>
<dbReference type="Proteomes" id="UP001497602">
    <property type="component" value="Unassembled WGS sequence"/>
</dbReference>
<evidence type="ECO:0000256" key="1">
    <source>
        <dbReference type="SAM" id="SignalP"/>
    </source>
</evidence>
<dbReference type="Gene3D" id="3.10.450.50">
    <property type="match status" value="1"/>
</dbReference>
<name>A0ABP1FAU3_9FLAO</name>
<keyword evidence="1" id="KW-0732">Signal</keyword>
<sequence length="137" mass="15958">MKKIVLTSILLTFYCAVIAQTELEKVKSTINDYMEGTANGMPEIVTNAFHKDLKLYHVKNGELEVWEGKNYIKNIKKGKKSNRIGKIISVDIENNAAMAKLEIKMPDYKRVYTDYLLLLKVKNEWKIIHKSFTYRKL</sequence>
<feature type="chain" id="PRO_5045194700" evidence="1">
    <location>
        <begin position="20"/>
        <end position="137"/>
    </location>
</feature>
<gene>
    <name evidence="2" type="ORF">T190115A13A_40022</name>
</gene>
<accession>A0ABP1FAU3</accession>
<keyword evidence="3" id="KW-1185">Reference proteome</keyword>